<dbReference type="AlphaFoldDB" id="A0ABD0YST5"/>
<name>A0ABD0YST5_9HEMI</name>
<accession>A0ABD0YST5</accession>
<sequence length="121" mass="13441">MRIATGVTYIYNRTSLLDLASLFSSKGNSEGRWGSGRSRRCAPVRMLAAEPRTAGPQEGLDHLFLLPECVLSMDSGQLRRDLAGLDFRLHLLTHGPSGNVWLCKATNLLLVIFYNELSSQY</sequence>
<dbReference type="EMBL" id="JBFDAA010000003">
    <property type="protein sequence ID" value="KAL1138925.1"/>
    <property type="molecule type" value="Genomic_DNA"/>
</dbReference>
<evidence type="ECO:0000313" key="2">
    <source>
        <dbReference type="Proteomes" id="UP001558652"/>
    </source>
</evidence>
<reference evidence="1 2" key="1">
    <citation type="submission" date="2024-07" db="EMBL/GenBank/DDBJ databases">
        <title>Chromosome-level genome assembly of the water stick insect Ranatra chinensis (Heteroptera: Nepidae).</title>
        <authorList>
            <person name="Liu X."/>
        </authorList>
    </citation>
    <scope>NUCLEOTIDE SEQUENCE [LARGE SCALE GENOMIC DNA]</scope>
    <source>
        <strain evidence="1">Cailab_2021Rc</strain>
        <tissue evidence="1">Muscle</tissue>
    </source>
</reference>
<evidence type="ECO:0000313" key="1">
    <source>
        <dbReference type="EMBL" id="KAL1138925.1"/>
    </source>
</evidence>
<comment type="caution">
    <text evidence="1">The sequence shown here is derived from an EMBL/GenBank/DDBJ whole genome shotgun (WGS) entry which is preliminary data.</text>
</comment>
<dbReference type="Proteomes" id="UP001558652">
    <property type="component" value="Unassembled WGS sequence"/>
</dbReference>
<organism evidence="1 2">
    <name type="scientific">Ranatra chinensis</name>
    <dbReference type="NCBI Taxonomy" id="642074"/>
    <lineage>
        <taxon>Eukaryota</taxon>
        <taxon>Metazoa</taxon>
        <taxon>Ecdysozoa</taxon>
        <taxon>Arthropoda</taxon>
        <taxon>Hexapoda</taxon>
        <taxon>Insecta</taxon>
        <taxon>Pterygota</taxon>
        <taxon>Neoptera</taxon>
        <taxon>Paraneoptera</taxon>
        <taxon>Hemiptera</taxon>
        <taxon>Heteroptera</taxon>
        <taxon>Panheteroptera</taxon>
        <taxon>Nepomorpha</taxon>
        <taxon>Nepidae</taxon>
        <taxon>Ranatrinae</taxon>
        <taxon>Ranatra</taxon>
    </lineage>
</organism>
<protein>
    <submittedName>
        <fullName evidence="1">Uncharacterized protein</fullName>
    </submittedName>
</protein>
<keyword evidence="2" id="KW-1185">Reference proteome</keyword>
<gene>
    <name evidence="1" type="ORF">AAG570_008987</name>
</gene>
<proteinExistence type="predicted"/>